<comment type="caution">
    <text evidence="3">The sequence shown here is derived from an EMBL/GenBank/DDBJ whole genome shotgun (WGS) entry which is preliminary data.</text>
</comment>
<evidence type="ECO:0000313" key="3">
    <source>
        <dbReference type="EMBL" id="GAA5501192.1"/>
    </source>
</evidence>
<keyword evidence="4" id="KW-1185">Reference proteome</keyword>
<evidence type="ECO:0000256" key="1">
    <source>
        <dbReference type="SAM" id="MobiDB-lite"/>
    </source>
</evidence>
<accession>A0ABP9V7F9</accession>
<proteinExistence type="predicted"/>
<keyword evidence="2" id="KW-0812">Transmembrane</keyword>
<organism evidence="3 4">
    <name type="scientific">Deinococcus xinjiangensis</name>
    <dbReference type="NCBI Taxonomy" id="457454"/>
    <lineage>
        <taxon>Bacteria</taxon>
        <taxon>Thermotogati</taxon>
        <taxon>Deinococcota</taxon>
        <taxon>Deinococci</taxon>
        <taxon>Deinococcales</taxon>
        <taxon>Deinococcaceae</taxon>
        <taxon>Deinococcus</taxon>
    </lineage>
</organism>
<protein>
    <recommendedName>
        <fullName evidence="5">Cell division protein FtsB</fullName>
    </recommendedName>
</protein>
<dbReference type="EMBL" id="BAABRN010000007">
    <property type="protein sequence ID" value="GAA5501192.1"/>
    <property type="molecule type" value="Genomic_DNA"/>
</dbReference>
<sequence length="157" mass="16527">MPAELPTQTPPEQTASADSGEQPTTAAGSGVGAAGEAVSSPRGTLQGRWRVLSRLPIIMMLASLLLGLGIVQLTFQIGNSIYRSATWQNETRETKARVAGLQKDVKILQDAESSASDPAYLEQLARCQGFVGRNEAVIISPNAPTNPGESCAPVRLP</sequence>
<name>A0ABP9V7F9_9DEIO</name>
<gene>
    <name evidence="3" type="ORF">Dxin01_00924</name>
</gene>
<feature type="compositionally biased region" description="Polar residues" evidence="1">
    <location>
        <begin position="1"/>
        <end position="25"/>
    </location>
</feature>
<keyword evidence="2" id="KW-1133">Transmembrane helix</keyword>
<keyword evidence="2" id="KW-0472">Membrane</keyword>
<feature type="region of interest" description="Disordered" evidence="1">
    <location>
        <begin position="1"/>
        <end position="41"/>
    </location>
</feature>
<evidence type="ECO:0000313" key="4">
    <source>
        <dbReference type="Proteomes" id="UP001458946"/>
    </source>
</evidence>
<dbReference type="RefSeq" id="WP_353541165.1">
    <property type="nucleotide sequence ID" value="NZ_BAABRN010000007.1"/>
</dbReference>
<reference evidence="3 4" key="1">
    <citation type="submission" date="2024-02" db="EMBL/GenBank/DDBJ databases">
        <title>Deinococcus xinjiangensis NBRC 107630.</title>
        <authorList>
            <person name="Ichikawa N."/>
            <person name="Katano-Makiyama Y."/>
            <person name="Hidaka K."/>
        </authorList>
    </citation>
    <scope>NUCLEOTIDE SEQUENCE [LARGE SCALE GENOMIC DNA]</scope>
    <source>
        <strain evidence="3 4">NBRC 107630</strain>
    </source>
</reference>
<evidence type="ECO:0008006" key="5">
    <source>
        <dbReference type="Google" id="ProtNLM"/>
    </source>
</evidence>
<dbReference type="Proteomes" id="UP001458946">
    <property type="component" value="Unassembled WGS sequence"/>
</dbReference>
<evidence type="ECO:0000256" key="2">
    <source>
        <dbReference type="SAM" id="Phobius"/>
    </source>
</evidence>
<feature type="transmembrane region" description="Helical" evidence="2">
    <location>
        <begin position="55"/>
        <end position="75"/>
    </location>
</feature>